<keyword evidence="1" id="KW-0472">Membrane</keyword>
<accession>A0A5C1QEG2</accession>
<feature type="transmembrane region" description="Helical" evidence="1">
    <location>
        <begin position="62"/>
        <end position="78"/>
    </location>
</feature>
<sequence>MINIIYKATFVLLIFKLLMTMYQRKFNENGGYKRLVSLYQSLYLGVIYIGMSSVIARGYNLNLVYLVLIVGVLVGILLRGKLFPYTTKCETCHGRLKLSQILFLDDKNCQKCKK</sequence>
<dbReference type="Proteomes" id="UP000323824">
    <property type="component" value="Chromosome"/>
</dbReference>
<feature type="transmembrane region" description="Helical" evidence="1">
    <location>
        <begin position="35"/>
        <end position="56"/>
    </location>
</feature>
<dbReference type="RefSeq" id="WP_149568277.1">
    <property type="nucleotide sequence ID" value="NZ_CP035807.1"/>
</dbReference>
<evidence type="ECO:0000313" key="2">
    <source>
        <dbReference type="EMBL" id="QEN05036.1"/>
    </source>
</evidence>
<keyword evidence="3" id="KW-1185">Reference proteome</keyword>
<name>A0A5C1QEG2_9SPIO</name>
<feature type="transmembrane region" description="Helical" evidence="1">
    <location>
        <begin position="6"/>
        <end position="23"/>
    </location>
</feature>
<gene>
    <name evidence="2" type="ORF">EW093_10055</name>
</gene>
<evidence type="ECO:0000313" key="3">
    <source>
        <dbReference type="Proteomes" id="UP000323824"/>
    </source>
</evidence>
<dbReference type="KEGG" id="sper:EW093_10055"/>
<dbReference type="AlphaFoldDB" id="A0A5C1QEG2"/>
<reference evidence="2 3" key="1">
    <citation type="submission" date="2019-02" db="EMBL/GenBank/DDBJ databases">
        <authorList>
            <person name="Fomenkov A."/>
            <person name="Dubinina G."/>
            <person name="Grabovich M."/>
            <person name="Vincze T."/>
            <person name="Roberts R.J."/>
        </authorList>
    </citation>
    <scope>NUCLEOTIDE SEQUENCE [LARGE SCALE GENOMIC DNA]</scope>
    <source>
        <strain evidence="2 3">P</strain>
    </source>
</reference>
<evidence type="ECO:0000256" key="1">
    <source>
        <dbReference type="SAM" id="Phobius"/>
    </source>
</evidence>
<proteinExistence type="predicted"/>
<keyword evidence="1" id="KW-1133">Transmembrane helix</keyword>
<protein>
    <submittedName>
        <fullName evidence="2">Uncharacterized protein</fullName>
    </submittedName>
</protein>
<reference evidence="2 3" key="2">
    <citation type="submission" date="2019-09" db="EMBL/GenBank/DDBJ databases">
        <title>Complete Genome Sequence and Methylome Analysis of free living Spirochaetas.</title>
        <authorList>
            <person name="Leshcheva N."/>
            <person name="Mikheeva N."/>
        </authorList>
    </citation>
    <scope>NUCLEOTIDE SEQUENCE [LARGE SCALE GENOMIC DNA]</scope>
    <source>
        <strain evidence="2 3">P</strain>
    </source>
</reference>
<dbReference type="OrthoDB" id="370880at2"/>
<organism evidence="2 3">
    <name type="scientific">Thiospirochaeta perfilievii</name>
    <dbReference type="NCBI Taxonomy" id="252967"/>
    <lineage>
        <taxon>Bacteria</taxon>
        <taxon>Pseudomonadati</taxon>
        <taxon>Spirochaetota</taxon>
        <taxon>Spirochaetia</taxon>
        <taxon>Spirochaetales</taxon>
        <taxon>Spirochaetaceae</taxon>
        <taxon>Thiospirochaeta</taxon>
    </lineage>
</organism>
<keyword evidence="1" id="KW-0812">Transmembrane</keyword>
<dbReference type="EMBL" id="CP035807">
    <property type="protein sequence ID" value="QEN05036.1"/>
    <property type="molecule type" value="Genomic_DNA"/>
</dbReference>